<reference evidence="2" key="1">
    <citation type="journal article" date="2015" name="Nat. Genet.">
        <title>The genome and transcriptome of the zoonotic hookworm Ancylostoma ceylanicum identify infection-specific gene families.</title>
        <authorList>
            <person name="Schwarz E.M."/>
            <person name="Hu Y."/>
            <person name="Antoshechkin I."/>
            <person name="Miller M.M."/>
            <person name="Sternberg P.W."/>
            <person name="Aroian R.V."/>
        </authorList>
    </citation>
    <scope>NUCLEOTIDE SEQUENCE</scope>
    <source>
        <strain evidence="2">HY135</strain>
    </source>
</reference>
<sequence>MEFDLDLTLRQVEADPYQTTHELAVALRENQSTIVRGLEPIVKARKFGRWVLWCSMTWTTALIGHARLEYLIIGDEK</sequence>
<protein>
    <submittedName>
        <fullName evidence="1">Uncharacterized protein</fullName>
    </submittedName>
</protein>
<accession>A0A016X322</accession>
<evidence type="ECO:0000313" key="2">
    <source>
        <dbReference type="Proteomes" id="UP000024635"/>
    </source>
</evidence>
<dbReference type="EMBL" id="JARK01000013">
    <property type="protein sequence ID" value="EYC45932.1"/>
    <property type="molecule type" value="Genomic_DNA"/>
</dbReference>
<evidence type="ECO:0000313" key="1">
    <source>
        <dbReference type="EMBL" id="EYC45932.1"/>
    </source>
</evidence>
<name>A0A016X322_9BILA</name>
<proteinExistence type="predicted"/>
<dbReference type="Proteomes" id="UP000024635">
    <property type="component" value="Unassembled WGS sequence"/>
</dbReference>
<dbReference type="AlphaFoldDB" id="A0A016X322"/>
<comment type="caution">
    <text evidence="1">The sequence shown here is derived from an EMBL/GenBank/DDBJ whole genome shotgun (WGS) entry which is preliminary data.</text>
</comment>
<gene>
    <name evidence="1" type="primary">Acey_s0413.g1018</name>
    <name evidence="1" type="ORF">Y032_0413g1018</name>
</gene>
<organism evidence="1 2">
    <name type="scientific">Ancylostoma ceylanicum</name>
    <dbReference type="NCBI Taxonomy" id="53326"/>
    <lineage>
        <taxon>Eukaryota</taxon>
        <taxon>Metazoa</taxon>
        <taxon>Ecdysozoa</taxon>
        <taxon>Nematoda</taxon>
        <taxon>Chromadorea</taxon>
        <taxon>Rhabditida</taxon>
        <taxon>Rhabditina</taxon>
        <taxon>Rhabditomorpha</taxon>
        <taxon>Strongyloidea</taxon>
        <taxon>Ancylostomatidae</taxon>
        <taxon>Ancylostomatinae</taxon>
        <taxon>Ancylostoma</taxon>
    </lineage>
</organism>
<keyword evidence="2" id="KW-1185">Reference proteome</keyword>